<organism evidence="2 3">
    <name type="scientific">Haladaptatus litoreus</name>
    <dbReference type="NCBI Taxonomy" id="553468"/>
    <lineage>
        <taxon>Archaea</taxon>
        <taxon>Methanobacteriati</taxon>
        <taxon>Methanobacteriota</taxon>
        <taxon>Stenosarchaea group</taxon>
        <taxon>Halobacteria</taxon>
        <taxon>Halobacteriales</taxon>
        <taxon>Haladaptataceae</taxon>
        <taxon>Haladaptatus</taxon>
    </lineage>
</organism>
<dbReference type="EMBL" id="FTNO01000001">
    <property type="protein sequence ID" value="SIR17218.1"/>
    <property type="molecule type" value="Genomic_DNA"/>
</dbReference>
<dbReference type="InterPro" id="IPR009799">
    <property type="entry name" value="EthD_dom"/>
</dbReference>
<dbReference type="OrthoDB" id="312801at2157"/>
<evidence type="ECO:0000313" key="2">
    <source>
        <dbReference type="EMBL" id="SIR17218.1"/>
    </source>
</evidence>
<dbReference type="SUPFAM" id="SSF54909">
    <property type="entry name" value="Dimeric alpha+beta barrel"/>
    <property type="match status" value="1"/>
</dbReference>
<feature type="domain" description="EthD" evidence="1">
    <location>
        <begin position="11"/>
        <end position="89"/>
    </location>
</feature>
<reference evidence="3" key="1">
    <citation type="submission" date="2017-01" db="EMBL/GenBank/DDBJ databases">
        <authorList>
            <person name="Varghese N."/>
            <person name="Submissions S."/>
        </authorList>
    </citation>
    <scope>NUCLEOTIDE SEQUENCE [LARGE SCALE GENOMIC DNA]</scope>
    <source>
        <strain evidence="3">CGMCC 1.7737</strain>
    </source>
</reference>
<dbReference type="AlphaFoldDB" id="A0A1N6YRC9"/>
<dbReference type="RefSeq" id="WP_076429602.1">
    <property type="nucleotide sequence ID" value="NZ_FTNO01000001.1"/>
</dbReference>
<evidence type="ECO:0000313" key="3">
    <source>
        <dbReference type="Proteomes" id="UP000186914"/>
    </source>
</evidence>
<dbReference type="InterPro" id="IPR011008">
    <property type="entry name" value="Dimeric_a/b-barrel"/>
</dbReference>
<accession>A0A1N6YRC9</accession>
<evidence type="ECO:0000259" key="1">
    <source>
        <dbReference type="Pfam" id="PF07110"/>
    </source>
</evidence>
<name>A0A1N6YRC9_9EURY</name>
<dbReference type="Gene3D" id="3.30.70.100">
    <property type="match status" value="1"/>
</dbReference>
<proteinExistence type="predicted"/>
<dbReference type="NCBIfam" id="TIGR02118">
    <property type="entry name" value="EthD family reductase"/>
    <property type="match status" value="1"/>
</dbReference>
<dbReference type="Proteomes" id="UP000186914">
    <property type="component" value="Unassembled WGS sequence"/>
</dbReference>
<keyword evidence="3" id="KW-1185">Reference proteome</keyword>
<dbReference type="Pfam" id="PF07110">
    <property type="entry name" value="EthD"/>
    <property type="match status" value="1"/>
</dbReference>
<gene>
    <name evidence="2" type="ORF">SAMN05421858_1685</name>
</gene>
<sequence>MIKMVDLLVRKEGMTHEEFEDYWLNEHSEIAKELPGLRKYVTSVSKDPEKAGYDGVLELYFDSTDDMKAAFGSEQGEKVMADAAEFIDTDAGPTLILDETVQVDDIE</sequence>
<protein>
    <recommendedName>
        <fullName evidence="1">EthD domain-containing protein</fullName>
    </recommendedName>
</protein>
<dbReference type="GO" id="GO:0016491">
    <property type="term" value="F:oxidoreductase activity"/>
    <property type="evidence" value="ECO:0007669"/>
    <property type="project" value="InterPro"/>
</dbReference>